<dbReference type="Pfam" id="PF13472">
    <property type="entry name" value="Lipase_GDSL_2"/>
    <property type="match status" value="1"/>
</dbReference>
<dbReference type="OrthoDB" id="9796689at2"/>
<accession>A0A1N6H5V8</accession>
<feature type="domain" description="SGNH hydrolase-type esterase" evidence="2">
    <location>
        <begin position="27"/>
        <end position="196"/>
    </location>
</feature>
<evidence type="ECO:0000256" key="1">
    <source>
        <dbReference type="SAM" id="SignalP"/>
    </source>
</evidence>
<evidence type="ECO:0000313" key="3">
    <source>
        <dbReference type="EMBL" id="SIO15180.1"/>
    </source>
</evidence>
<dbReference type="GO" id="GO:0004622">
    <property type="term" value="F:phosphatidylcholine lysophospholipase activity"/>
    <property type="evidence" value="ECO:0007669"/>
    <property type="project" value="TreeGrafter"/>
</dbReference>
<keyword evidence="4" id="KW-1185">Reference proteome</keyword>
<dbReference type="InterPro" id="IPR036514">
    <property type="entry name" value="SGNH_hydro_sf"/>
</dbReference>
<dbReference type="SUPFAM" id="SSF52266">
    <property type="entry name" value="SGNH hydrolase"/>
    <property type="match status" value="1"/>
</dbReference>
<feature type="signal peptide" evidence="1">
    <location>
        <begin position="1"/>
        <end position="19"/>
    </location>
</feature>
<name>A0A1N6H5V8_9BACT</name>
<dbReference type="STRING" id="536979.SAMN04488055_3197"/>
<evidence type="ECO:0000313" key="4">
    <source>
        <dbReference type="Proteomes" id="UP000185003"/>
    </source>
</evidence>
<keyword evidence="1" id="KW-0732">Signal</keyword>
<gene>
    <name evidence="3" type="ORF">SAMN04488055_3197</name>
</gene>
<reference evidence="3 4" key="1">
    <citation type="submission" date="2016-11" db="EMBL/GenBank/DDBJ databases">
        <authorList>
            <person name="Jaros S."/>
            <person name="Januszkiewicz K."/>
            <person name="Wedrychowicz H."/>
        </authorList>
    </citation>
    <scope>NUCLEOTIDE SEQUENCE [LARGE SCALE GENOMIC DNA]</scope>
    <source>
        <strain evidence="3 4">DSM 24787</strain>
    </source>
</reference>
<dbReference type="InterPro" id="IPR013830">
    <property type="entry name" value="SGNH_hydro"/>
</dbReference>
<dbReference type="PANTHER" id="PTHR30383">
    <property type="entry name" value="THIOESTERASE 1/PROTEASE 1/LYSOPHOSPHOLIPASE L1"/>
    <property type="match status" value="1"/>
</dbReference>
<dbReference type="RefSeq" id="WP_074240175.1">
    <property type="nucleotide sequence ID" value="NZ_FSRA01000001.1"/>
</dbReference>
<feature type="chain" id="PRO_5012071234" evidence="1">
    <location>
        <begin position="20"/>
        <end position="211"/>
    </location>
</feature>
<sequence length="211" mass="23292">MKRAFLIVGLCFICFSAFCQDTIKVACIGASITYGARIKDPEHFSFPGQLQTLLGAAYKVSNFGVSGTTLLRNGNAPYHKTGAYQQALASKPDIVIIDLGGNDSKLVNRSRYAEFVSDYDTLIKSFSSHPRIILLLPVVSFVTDTTGIWDPVIVRDIIPMIRQVGLNSGKEVVDMHSLLKDKPQLMPDKIHPEEEGSGIMAKRLYEQIKSL</sequence>
<organism evidence="3 4">
    <name type="scientific">Chitinophaga niabensis</name>
    <dbReference type="NCBI Taxonomy" id="536979"/>
    <lineage>
        <taxon>Bacteria</taxon>
        <taxon>Pseudomonadati</taxon>
        <taxon>Bacteroidota</taxon>
        <taxon>Chitinophagia</taxon>
        <taxon>Chitinophagales</taxon>
        <taxon>Chitinophagaceae</taxon>
        <taxon>Chitinophaga</taxon>
    </lineage>
</organism>
<dbReference type="PANTHER" id="PTHR30383:SF5">
    <property type="entry name" value="SGNH HYDROLASE-TYPE ESTERASE DOMAIN-CONTAINING PROTEIN"/>
    <property type="match status" value="1"/>
</dbReference>
<dbReference type="Proteomes" id="UP000185003">
    <property type="component" value="Unassembled WGS sequence"/>
</dbReference>
<dbReference type="AlphaFoldDB" id="A0A1N6H5V8"/>
<dbReference type="InterPro" id="IPR051532">
    <property type="entry name" value="Ester_Hydrolysis_Enzymes"/>
</dbReference>
<dbReference type="Gene3D" id="3.40.50.1110">
    <property type="entry name" value="SGNH hydrolase"/>
    <property type="match status" value="1"/>
</dbReference>
<proteinExistence type="predicted"/>
<dbReference type="EMBL" id="FSRA01000001">
    <property type="protein sequence ID" value="SIO15180.1"/>
    <property type="molecule type" value="Genomic_DNA"/>
</dbReference>
<protein>
    <submittedName>
        <fullName evidence="3">Lysophospholipase L1</fullName>
    </submittedName>
</protein>
<evidence type="ECO:0000259" key="2">
    <source>
        <dbReference type="Pfam" id="PF13472"/>
    </source>
</evidence>